<keyword evidence="1" id="KW-0175">Coiled coil</keyword>
<dbReference type="RefSeq" id="WP_173062095.1">
    <property type="nucleotide sequence ID" value="NZ_AP022853.1"/>
</dbReference>
<name>A0A6F8V9N7_9PROT</name>
<organism evidence="5 6">
    <name type="scientific">Sulfurimicrobium lacus</name>
    <dbReference type="NCBI Taxonomy" id="2715678"/>
    <lineage>
        <taxon>Bacteria</taxon>
        <taxon>Pseudomonadati</taxon>
        <taxon>Pseudomonadota</taxon>
        <taxon>Betaproteobacteria</taxon>
        <taxon>Nitrosomonadales</taxon>
        <taxon>Sulfuricellaceae</taxon>
        <taxon>Sulfurimicrobium</taxon>
    </lineage>
</organism>
<dbReference type="PANTHER" id="PTHR48125">
    <property type="entry name" value="LP07818P1"/>
    <property type="match status" value="1"/>
</dbReference>
<feature type="domain" description="LysM" evidence="4">
    <location>
        <begin position="198"/>
        <end position="253"/>
    </location>
</feature>
<evidence type="ECO:0000313" key="5">
    <source>
        <dbReference type="EMBL" id="BCB26418.1"/>
    </source>
</evidence>
<proteinExistence type="predicted"/>
<evidence type="ECO:0000259" key="4">
    <source>
        <dbReference type="PROSITE" id="PS51782"/>
    </source>
</evidence>
<feature type="chain" id="PRO_5026073196" evidence="3">
    <location>
        <begin position="26"/>
        <end position="974"/>
    </location>
</feature>
<protein>
    <submittedName>
        <fullName evidence="5">Motility protein FimV</fullName>
    </submittedName>
</protein>
<dbReference type="InterPro" id="IPR057840">
    <property type="entry name" value="FimV_N"/>
</dbReference>
<dbReference type="NCBIfam" id="TIGR03505">
    <property type="entry name" value="FimV_core"/>
    <property type="match status" value="1"/>
</dbReference>
<evidence type="ECO:0000313" key="6">
    <source>
        <dbReference type="Proteomes" id="UP000502260"/>
    </source>
</evidence>
<feature type="signal peptide" evidence="3">
    <location>
        <begin position="1"/>
        <end position="25"/>
    </location>
</feature>
<dbReference type="PROSITE" id="PS51782">
    <property type="entry name" value="LYSM"/>
    <property type="match status" value="1"/>
</dbReference>
<reference evidence="6" key="1">
    <citation type="submission" date="2020-03" db="EMBL/GenBank/DDBJ databases">
        <title>Complete genome sequence of sulfur-oxidizing bacterium skT11.</title>
        <authorList>
            <person name="Kanda M."/>
            <person name="Kojima H."/>
            <person name="Fukui M."/>
        </authorList>
    </citation>
    <scope>NUCLEOTIDE SEQUENCE [LARGE SCALE GENOMIC DNA]</scope>
    <source>
        <strain evidence="6">skT11</strain>
    </source>
</reference>
<gene>
    <name evidence="5" type="primary">fimV</name>
    <name evidence="5" type="ORF">SKTS_13040</name>
</gene>
<feature type="compositionally biased region" description="Low complexity" evidence="2">
    <location>
        <begin position="170"/>
        <end position="191"/>
    </location>
</feature>
<feature type="coiled-coil region" evidence="1">
    <location>
        <begin position="347"/>
        <end position="395"/>
    </location>
</feature>
<feature type="region of interest" description="Disordered" evidence="2">
    <location>
        <begin position="772"/>
        <end position="793"/>
    </location>
</feature>
<dbReference type="Gene3D" id="3.10.350.10">
    <property type="entry name" value="LysM domain"/>
    <property type="match status" value="1"/>
</dbReference>
<dbReference type="AlphaFoldDB" id="A0A6F8V9N7"/>
<dbReference type="InterPro" id="IPR038440">
    <property type="entry name" value="FimV_C_sf"/>
</dbReference>
<dbReference type="KEGG" id="slac:SKTS_13040"/>
<dbReference type="InterPro" id="IPR020011">
    <property type="entry name" value="FimV_C"/>
</dbReference>
<evidence type="ECO:0000256" key="2">
    <source>
        <dbReference type="SAM" id="MobiDB-lite"/>
    </source>
</evidence>
<keyword evidence="6" id="KW-1185">Reference proteome</keyword>
<dbReference type="Pfam" id="PF25800">
    <property type="entry name" value="FimV_N"/>
    <property type="match status" value="1"/>
</dbReference>
<feature type="region of interest" description="Disordered" evidence="2">
    <location>
        <begin position="155"/>
        <end position="203"/>
    </location>
</feature>
<keyword evidence="3" id="KW-0732">Signal</keyword>
<dbReference type="Gene3D" id="1.20.58.2200">
    <property type="match status" value="1"/>
</dbReference>
<accession>A0A6F8V9N7</accession>
<feature type="region of interest" description="Disordered" evidence="2">
    <location>
        <begin position="395"/>
        <end position="455"/>
    </location>
</feature>
<dbReference type="InterPro" id="IPR018392">
    <property type="entry name" value="LysM"/>
</dbReference>
<dbReference type="PANTHER" id="PTHR48125:SF12">
    <property type="entry name" value="AT HOOK TRANSCRIPTION FACTOR FAMILY-RELATED"/>
    <property type="match status" value="1"/>
</dbReference>
<evidence type="ECO:0000256" key="1">
    <source>
        <dbReference type="SAM" id="Coils"/>
    </source>
</evidence>
<sequence length="974" mass="102995">MARAFKLKPWVYAGLLALSPLAADAAGLGKLTVTSALGQPLRAEIELVSVQKDELSSIAARLASADAFKEASIERSGALMDIKFNVDQKKDGSPVLKLSTVQPLNEPFLDMLIELNWAAGRLLREYTVLLDPPGYAAPQSVAPVAVSTVKSAVTAAPAPRQESSPIPSGKAAEAKPANAPTPATQTAAPEKQNGEIKSYGPVKKGETLNGIASQLKPEGYNLEQMLVALYQNNKNAFSGNNMNRLKAGQILRVPEEQQLASVNRSEASHEVKAHTSDWNAYRQKLAAAVTEAPAPKVEAPRQEAKGKITTAVEDKAALPAPSKDVLKVTKGEAPANAKDMQSLQSKVQSLQEETTAREKSLKEANDRIAALEKNIKEMQQLIELKNKNLADLQKQATAKPEPVAPPPPPPVAATVKPAEPVAKPAEPVTSPVEPPKPVVEKPAQPKPEVKPQAAPGLLDSITGNPLYLAGAVGALALLGGGALIAINRRRRKSLSSFEDSILTGGDLKANTVFGETAGGVVDTGDTSFLTDFSQAGLGTIDTNDVDPIAEAEVYMAYGRDAQAEEILKEAMVKDPNRHEIHLKLLEIYAARKNLIAFETLAGELYAAIGGQSSPLWDKVAEMGRALDPNNPLYGKQEGGRGVAESAAVAAVAAVAVDLAAPTQGLVEEEVEAAAPEEDLTSDLDFGLDEEPAAAAEVEEETHVTEAAPVEMPVAEPGEEEFGALEFDLGSFAEQPAAVSPVAEESTASEVEPEMEFDLGELTSLQTEVQPEVTLPPETETETEANQEIPAEEVGGMELDLDALMAPSEEVPATVSVAHTAEEELNLDFSLALPESEYAENIEAEATPAQEEESIVLESAPVQEEEAHLDFDFDLGEETKVVTPEEKMPAAMPELDLSGISLDMGEPTEVAAASLAPSGEELGDSTEAATKLDLARAYVEMGDTDGAREILEEVLKEGSAQQQGDAKQLLASLDA</sequence>
<dbReference type="InterPro" id="IPR036779">
    <property type="entry name" value="LysM_dom_sf"/>
</dbReference>
<dbReference type="EMBL" id="AP022853">
    <property type="protein sequence ID" value="BCB26418.1"/>
    <property type="molecule type" value="Genomic_DNA"/>
</dbReference>
<dbReference type="Proteomes" id="UP000502260">
    <property type="component" value="Chromosome"/>
</dbReference>
<dbReference type="NCBIfam" id="TIGR03504">
    <property type="entry name" value="FimV_Cterm"/>
    <property type="match status" value="1"/>
</dbReference>
<evidence type="ECO:0000256" key="3">
    <source>
        <dbReference type="SAM" id="SignalP"/>
    </source>
</evidence>
<dbReference type="CDD" id="cd00118">
    <property type="entry name" value="LysM"/>
    <property type="match status" value="1"/>
</dbReference>
<feature type="compositionally biased region" description="Pro residues" evidence="2">
    <location>
        <begin position="402"/>
        <end position="411"/>
    </location>
</feature>
<feature type="compositionally biased region" description="Low complexity" evidence="2">
    <location>
        <begin position="412"/>
        <end position="431"/>
    </location>
</feature>
<dbReference type="InterPro" id="IPR020012">
    <property type="entry name" value="LysM_FimV"/>
</dbReference>